<proteinExistence type="predicted"/>
<evidence type="ECO:0000313" key="3">
    <source>
        <dbReference type="EMBL" id="MFD1631587.1"/>
    </source>
</evidence>
<gene>
    <name evidence="3" type="ORF">ACFSAH_17060</name>
</gene>
<evidence type="ECO:0000313" key="4">
    <source>
        <dbReference type="Proteomes" id="UP001597118"/>
    </source>
</evidence>
<organism evidence="3 4">
    <name type="scientific">Pseudopedobacter beijingensis</name>
    <dbReference type="NCBI Taxonomy" id="1207056"/>
    <lineage>
        <taxon>Bacteria</taxon>
        <taxon>Pseudomonadati</taxon>
        <taxon>Bacteroidota</taxon>
        <taxon>Sphingobacteriia</taxon>
        <taxon>Sphingobacteriales</taxon>
        <taxon>Sphingobacteriaceae</taxon>
        <taxon>Pseudopedobacter</taxon>
    </lineage>
</organism>
<accession>A0ABW4IGK9</accession>
<keyword evidence="4" id="KW-1185">Reference proteome</keyword>
<comment type="caution">
    <text evidence="3">The sequence shown here is derived from an EMBL/GenBank/DDBJ whole genome shotgun (WGS) entry which is preliminary data.</text>
</comment>
<dbReference type="Pfam" id="PF20432">
    <property type="entry name" value="Xre-like-HTH"/>
    <property type="match status" value="1"/>
</dbReference>
<sequence>MKSYQLDDNNQNIVEETISFYHTLYDTPVSLLSVAKKGLRAKAALDFIAVSGFTYDQFQETFKTTVKTIQNYAGQDLKLDAALSEKLLKSFSLFEQGIEVFGSVKAFHDWLKQPSIGLGDQIPFEIMDTITGITLIEEELLRIAYGALA</sequence>
<dbReference type="Pfam" id="PF09722">
    <property type="entry name" value="Xre_MbcA_ParS_C"/>
    <property type="match status" value="1"/>
</dbReference>
<dbReference type="Proteomes" id="UP001597118">
    <property type="component" value="Unassembled WGS sequence"/>
</dbReference>
<feature type="domain" description="Antitoxin Xre/MbcA/ParS-like toxin-binding" evidence="1">
    <location>
        <begin position="97"/>
        <end position="146"/>
    </location>
</feature>
<evidence type="ECO:0000259" key="2">
    <source>
        <dbReference type="Pfam" id="PF20432"/>
    </source>
</evidence>
<dbReference type="RefSeq" id="WP_379663955.1">
    <property type="nucleotide sequence ID" value="NZ_JBHUDG010000049.1"/>
</dbReference>
<evidence type="ECO:0000259" key="1">
    <source>
        <dbReference type="Pfam" id="PF09722"/>
    </source>
</evidence>
<dbReference type="EMBL" id="JBHUDG010000049">
    <property type="protein sequence ID" value="MFD1631587.1"/>
    <property type="molecule type" value="Genomic_DNA"/>
</dbReference>
<protein>
    <submittedName>
        <fullName evidence="3">Antitoxin Xre/MbcA/ParS toxin-binding domain-containing protein</fullName>
    </submittedName>
</protein>
<name>A0ABW4IGK9_9SPHI</name>
<reference evidence="4" key="1">
    <citation type="journal article" date="2019" name="Int. J. Syst. Evol. Microbiol.">
        <title>The Global Catalogue of Microorganisms (GCM) 10K type strain sequencing project: providing services to taxonomists for standard genome sequencing and annotation.</title>
        <authorList>
            <consortium name="The Broad Institute Genomics Platform"/>
            <consortium name="The Broad Institute Genome Sequencing Center for Infectious Disease"/>
            <person name="Wu L."/>
            <person name="Ma J."/>
        </authorList>
    </citation>
    <scope>NUCLEOTIDE SEQUENCE [LARGE SCALE GENOMIC DNA]</scope>
    <source>
        <strain evidence="4">CCUG 53762</strain>
    </source>
</reference>
<dbReference type="InterPro" id="IPR046847">
    <property type="entry name" value="Xre-like_HTH"/>
</dbReference>
<dbReference type="InterPro" id="IPR024467">
    <property type="entry name" value="Xre/MbcA/ParS-like_toxin-bd"/>
</dbReference>
<feature type="domain" description="Antitoxin Xre-like helix-turn-helix" evidence="2">
    <location>
        <begin position="31"/>
        <end position="88"/>
    </location>
</feature>